<proteinExistence type="inferred from homology"/>
<dbReference type="AlphaFoldDB" id="A0A9N9FQX7"/>
<keyword evidence="9" id="KW-0227">DNA damage</keyword>
<dbReference type="EMBL" id="CAJVPI010000560">
    <property type="protein sequence ID" value="CAG8550097.1"/>
    <property type="molecule type" value="Genomic_DNA"/>
</dbReference>
<reference evidence="12" key="1">
    <citation type="submission" date="2021-06" db="EMBL/GenBank/DDBJ databases">
        <authorList>
            <person name="Kallberg Y."/>
            <person name="Tangrot J."/>
            <person name="Rosling A."/>
        </authorList>
    </citation>
    <scope>NUCLEOTIDE SEQUENCE</scope>
    <source>
        <strain evidence="12">BR232B</strain>
    </source>
</reference>
<dbReference type="PANTHER" id="PTHR13476">
    <property type="entry name" value="CHROMATIN MODIFICATION-RELATED PROTEIN MEAF6"/>
    <property type="match status" value="1"/>
</dbReference>
<keyword evidence="5 9" id="KW-0805">Transcription regulation</keyword>
<keyword evidence="13" id="KW-1185">Reference proteome</keyword>
<evidence type="ECO:0000313" key="12">
    <source>
        <dbReference type="EMBL" id="CAG8550097.1"/>
    </source>
</evidence>
<comment type="similarity">
    <text evidence="2 9">Belongs to the EAF6 family.</text>
</comment>
<evidence type="ECO:0000256" key="6">
    <source>
        <dbReference type="ARBA" id="ARBA00023054"/>
    </source>
</evidence>
<dbReference type="InterPro" id="IPR015418">
    <property type="entry name" value="Eaf6"/>
</dbReference>
<sequence>MPDVSKQIEDHQLTYKRYEQLRQELDGLNHKKSDLDVQLARLEREIYNFEGDYLSDTIHHGGNLIRGFDNYLKHASILDKKRKLPILASDRLFSMSSSTYEKALQLRVESPATNGYKMLKNKSRQKKRKAVDWPAGITKRTRNNKSEDELDS</sequence>
<comment type="caution">
    <text evidence="12">The sequence shown here is derived from an EMBL/GenBank/DDBJ whole genome shotgun (WGS) entry which is preliminary data.</text>
</comment>
<evidence type="ECO:0000256" key="7">
    <source>
        <dbReference type="ARBA" id="ARBA00023163"/>
    </source>
</evidence>
<protein>
    <recommendedName>
        <fullName evidence="3 9">Chromatin modification-related protein EAF6</fullName>
    </recommendedName>
</protein>
<feature type="compositionally biased region" description="Basic residues" evidence="11">
    <location>
        <begin position="120"/>
        <end position="129"/>
    </location>
</feature>
<evidence type="ECO:0000256" key="2">
    <source>
        <dbReference type="ARBA" id="ARBA00010916"/>
    </source>
</evidence>
<comment type="function">
    <text evidence="9">Component of the NuA4 histone acetyltransferase complex which is involved in transcriptional activation of selected genes principally by acetylation of nucleosomal histone H4 and H2A. The NuA4 complex is also involved in DNA repair.</text>
</comment>
<keyword evidence="4 9" id="KW-0156">Chromatin regulator</keyword>
<dbReference type="GO" id="GO:0006281">
    <property type="term" value="P:DNA repair"/>
    <property type="evidence" value="ECO:0007669"/>
    <property type="project" value="UniProtKB-UniRule"/>
</dbReference>
<dbReference type="Proteomes" id="UP000789739">
    <property type="component" value="Unassembled WGS sequence"/>
</dbReference>
<feature type="region of interest" description="Disordered" evidence="11">
    <location>
        <begin position="120"/>
        <end position="152"/>
    </location>
</feature>
<evidence type="ECO:0000256" key="11">
    <source>
        <dbReference type="SAM" id="MobiDB-lite"/>
    </source>
</evidence>
<keyword evidence="9" id="KW-0234">DNA repair</keyword>
<dbReference type="OrthoDB" id="440324at2759"/>
<organism evidence="12 13">
    <name type="scientific">Paraglomus brasilianum</name>
    <dbReference type="NCBI Taxonomy" id="144538"/>
    <lineage>
        <taxon>Eukaryota</taxon>
        <taxon>Fungi</taxon>
        <taxon>Fungi incertae sedis</taxon>
        <taxon>Mucoromycota</taxon>
        <taxon>Glomeromycotina</taxon>
        <taxon>Glomeromycetes</taxon>
        <taxon>Paraglomerales</taxon>
        <taxon>Paraglomeraceae</taxon>
        <taxon>Paraglomus</taxon>
    </lineage>
</organism>
<name>A0A9N9FQX7_9GLOM</name>
<keyword evidence="7 9" id="KW-0804">Transcription</keyword>
<evidence type="ECO:0000256" key="10">
    <source>
        <dbReference type="SAM" id="Coils"/>
    </source>
</evidence>
<evidence type="ECO:0000256" key="9">
    <source>
        <dbReference type="RuleBase" id="RU368022"/>
    </source>
</evidence>
<accession>A0A9N9FQX7</accession>
<keyword evidence="8 9" id="KW-0539">Nucleus</keyword>
<dbReference type="GO" id="GO:0005634">
    <property type="term" value="C:nucleus"/>
    <property type="evidence" value="ECO:0007669"/>
    <property type="project" value="UniProtKB-SubCell"/>
</dbReference>
<gene>
    <name evidence="12" type="ORF">PBRASI_LOCUS5041</name>
</gene>
<evidence type="ECO:0000256" key="1">
    <source>
        <dbReference type="ARBA" id="ARBA00004123"/>
    </source>
</evidence>
<evidence type="ECO:0000256" key="5">
    <source>
        <dbReference type="ARBA" id="ARBA00023015"/>
    </source>
</evidence>
<dbReference type="GO" id="GO:0006325">
    <property type="term" value="P:chromatin organization"/>
    <property type="evidence" value="ECO:0007669"/>
    <property type="project" value="UniProtKB-KW"/>
</dbReference>
<comment type="subcellular location">
    <subcellularLocation>
        <location evidence="1 9">Nucleus</location>
    </subcellularLocation>
</comment>
<keyword evidence="6 10" id="KW-0175">Coiled coil</keyword>
<comment type="subunit">
    <text evidence="9">Component of the NuA4 histone acetyltransferase complex.</text>
</comment>
<evidence type="ECO:0000313" key="13">
    <source>
        <dbReference type="Proteomes" id="UP000789739"/>
    </source>
</evidence>
<dbReference type="GO" id="GO:0035267">
    <property type="term" value="C:NuA4 histone acetyltransferase complex"/>
    <property type="evidence" value="ECO:0007669"/>
    <property type="project" value="UniProtKB-UniRule"/>
</dbReference>
<evidence type="ECO:0000256" key="4">
    <source>
        <dbReference type="ARBA" id="ARBA00022853"/>
    </source>
</evidence>
<evidence type="ECO:0000256" key="8">
    <source>
        <dbReference type="ARBA" id="ARBA00023242"/>
    </source>
</evidence>
<evidence type="ECO:0000256" key="3">
    <source>
        <dbReference type="ARBA" id="ARBA00018504"/>
    </source>
</evidence>
<dbReference type="Pfam" id="PF09340">
    <property type="entry name" value="NuA4"/>
    <property type="match status" value="1"/>
</dbReference>
<feature type="coiled-coil region" evidence="10">
    <location>
        <begin position="18"/>
        <end position="45"/>
    </location>
</feature>